<geneLocation type="plasmid" evidence="2 3">
    <name>pRHL2</name>
</geneLocation>
<dbReference type="Proteomes" id="UP000008710">
    <property type="component" value="Plasmid pRHL2"/>
</dbReference>
<dbReference type="EMBL" id="CP000433">
    <property type="protein sequence ID" value="ABH00445.1"/>
    <property type="molecule type" value="Genomic_DNA"/>
</dbReference>
<dbReference type="KEGG" id="rha:RHA1_ro10252"/>
<feature type="compositionally biased region" description="Basic and acidic residues" evidence="1">
    <location>
        <begin position="256"/>
        <end position="268"/>
    </location>
</feature>
<dbReference type="AlphaFoldDB" id="Q0RW91"/>
<name>Q0RW91_RHOJR</name>
<reference evidence="3" key="1">
    <citation type="journal article" date="2006" name="Proc. Natl. Acad. Sci. U.S.A.">
        <title>The complete genome of Rhodococcus sp. RHA1 provides insights into a catabolic powerhouse.</title>
        <authorList>
            <person name="McLeod M.P."/>
            <person name="Warren R.L."/>
            <person name="Hsiao W.W.L."/>
            <person name="Araki N."/>
            <person name="Myhre M."/>
            <person name="Fernandes C."/>
            <person name="Miyazawa D."/>
            <person name="Wong W."/>
            <person name="Lillquist A.L."/>
            <person name="Wang D."/>
            <person name="Dosanjh M."/>
            <person name="Hara H."/>
            <person name="Petrescu A."/>
            <person name="Morin R.D."/>
            <person name="Yang G."/>
            <person name="Stott J.M."/>
            <person name="Schein J.E."/>
            <person name="Shin H."/>
            <person name="Smailus D."/>
            <person name="Siddiqui A.S."/>
            <person name="Marra M.A."/>
            <person name="Jones S.J.M."/>
            <person name="Holt R."/>
            <person name="Brinkman F.S.L."/>
            <person name="Miyauchi K."/>
            <person name="Fukuda M."/>
            <person name="Davies J.E."/>
            <person name="Mohn W.W."/>
            <person name="Eltis L.D."/>
        </authorList>
    </citation>
    <scope>NUCLEOTIDE SEQUENCE [LARGE SCALE GENOMIC DNA]</scope>
    <source>
        <strain evidence="3">RHA1</strain>
    </source>
</reference>
<feature type="compositionally biased region" description="Low complexity" evidence="1">
    <location>
        <begin position="80"/>
        <end position="94"/>
    </location>
</feature>
<protein>
    <submittedName>
        <fullName evidence="2">Uncharacterized protein</fullName>
    </submittedName>
</protein>
<feature type="region of interest" description="Disordered" evidence="1">
    <location>
        <begin position="209"/>
        <end position="268"/>
    </location>
</feature>
<accession>Q0RW91</accession>
<evidence type="ECO:0000313" key="3">
    <source>
        <dbReference type="Proteomes" id="UP000008710"/>
    </source>
</evidence>
<dbReference type="HOGENOM" id="CLU_1037772_0_0_11"/>
<keyword evidence="2" id="KW-0614">Plasmid</keyword>
<gene>
    <name evidence="2" type="ordered locus">RHA1_ro10252</name>
</gene>
<organism evidence="2 3">
    <name type="scientific">Rhodococcus jostii (strain RHA1)</name>
    <dbReference type="NCBI Taxonomy" id="101510"/>
    <lineage>
        <taxon>Bacteria</taxon>
        <taxon>Bacillati</taxon>
        <taxon>Actinomycetota</taxon>
        <taxon>Actinomycetes</taxon>
        <taxon>Mycobacteriales</taxon>
        <taxon>Nocardiaceae</taxon>
        <taxon>Rhodococcus</taxon>
    </lineage>
</organism>
<feature type="compositionally biased region" description="Polar residues" evidence="1">
    <location>
        <begin position="212"/>
        <end position="239"/>
    </location>
</feature>
<evidence type="ECO:0000256" key="1">
    <source>
        <dbReference type="SAM" id="MobiDB-lite"/>
    </source>
</evidence>
<feature type="compositionally biased region" description="Polar residues" evidence="1">
    <location>
        <begin position="39"/>
        <end position="50"/>
    </location>
</feature>
<evidence type="ECO:0000313" key="2">
    <source>
        <dbReference type="EMBL" id="ABH00445.1"/>
    </source>
</evidence>
<feature type="region of interest" description="Disordered" evidence="1">
    <location>
        <begin position="13"/>
        <end position="105"/>
    </location>
</feature>
<sequence length="268" mass="29227">MVAAVLLGDLVSFPCQPPPPPQRQPTADPPIGTAARGHTTANPKSDNVCHSYSPADDPMPTIQPQHTALTGGPDQPVRSRTPAPTARWRTTLRPSPFWPSGGFQEARYRPNRSVRRRIHPRQTQRPDSNARCLESASLHRRPPAVNRAHQRKACGVGHIPANIACGGSTISPYRNAKEQVDIPIPRQPNLHWLAVIGAHRSALIRSSDRCFHTQQTSEETSARPNTSEETSARPNTQVHQRGIAPRGPSTPLPGRAPRDERGQGSRGG</sequence>
<proteinExistence type="predicted"/>